<accession>A0AAV4PVR6</accession>
<dbReference type="Proteomes" id="UP001054945">
    <property type="component" value="Unassembled WGS sequence"/>
</dbReference>
<evidence type="ECO:0000313" key="1">
    <source>
        <dbReference type="EMBL" id="GIX99267.1"/>
    </source>
</evidence>
<organism evidence="1 2">
    <name type="scientific">Caerostris extrusa</name>
    <name type="common">Bark spider</name>
    <name type="synonym">Caerostris bankana</name>
    <dbReference type="NCBI Taxonomy" id="172846"/>
    <lineage>
        <taxon>Eukaryota</taxon>
        <taxon>Metazoa</taxon>
        <taxon>Ecdysozoa</taxon>
        <taxon>Arthropoda</taxon>
        <taxon>Chelicerata</taxon>
        <taxon>Arachnida</taxon>
        <taxon>Araneae</taxon>
        <taxon>Araneomorphae</taxon>
        <taxon>Entelegynae</taxon>
        <taxon>Araneoidea</taxon>
        <taxon>Araneidae</taxon>
        <taxon>Caerostris</taxon>
    </lineage>
</organism>
<reference evidence="1 2" key="1">
    <citation type="submission" date="2021-06" db="EMBL/GenBank/DDBJ databases">
        <title>Caerostris extrusa draft genome.</title>
        <authorList>
            <person name="Kono N."/>
            <person name="Arakawa K."/>
        </authorList>
    </citation>
    <scope>NUCLEOTIDE SEQUENCE [LARGE SCALE GENOMIC DNA]</scope>
</reference>
<dbReference type="EMBL" id="BPLR01005021">
    <property type="protein sequence ID" value="GIX99267.1"/>
    <property type="molecule type" value="Genomic_DNA"/>
</dbReference>
<protein>
    <submittedName>
        <fullName evidence="1">Uncharacterized protein</fullName>
    </submittedName>
</protein>
<dbReference type="AlphaFoldDB" id="A0AAV4PVR6"/>
<gene>
    <name evidence="1" type="ORF">CEXT_116861</name>
</gene>
<proteinExistence type="predicted"/>
<sequence>MDTTCAAIQSEWLASLTFPEKQSVYLTKNAVHHIYCDQEEGHCSESYDAYAAALIGYSTDDDDFEEIERYSMMIQHRGNEGGKQT</sequence>
<name>A0AAV4PVR6_CAEEX</name>
<keyword evidence="2" id="KW-1185">Reference proteome</keyword>
<comment type="caution">
    <text evidence="1">The sequence shown here is derived from an EMBL/GenBank/DDBJ whole genome shotgun (WGS) entry which is preliminary data.</text>
</comment>
<evidence type="ECO:0000313" key="2">
    <source>
        <dbReference type="Proteomes" id="UP001054945"/>
    </source>
</evidence>